<dbReference type="InterPro" id="IPR058532">
    <property type="entry name" value="YjbR/MT2646/Rv2570-like"/>
</dbReference>
<dbReference type="AlphaFoldDB" id="T5KBB1"/>
<organism evidence="1 2">
    <name type="scientific">Microbacterium maritypicum MF109</name>
    <dbReference type="NCBI Taxonomy" id="1333857"/>
    <lineage>
        <taxon>Bacteria</taxon>
        <taxon>Bacillati</taxon>
        <taxon>Actinomycetota</taxon>
        <taxon>Actinomycetes</taxon>
        <taxon>Micrococcales</taxon>
        <taxon>Microbacteriaceae</taxon>
        <taxon>Microbacterium</taxon>
    </lineage>
</organism>
<evidence type="ECO:0000313" key="2">
    <source>
        <dbReference type="Proteomes" id="UP000016033"/>
    </source>
</evidence>
<gene>
    <name evidence="1" type="ORF">L687_09045</name>
</gene>
<dbReference type="Pfam" id="PF04237">
    <property type="entry name" value="YjbR"/>
    <property type="match status" value="1"/>
</dbReference>
<dbReference type="EMBL" id="ATAO01000250">
    <property type="protein sequence ID" value="EQM72817.1"/>
    <property type="molecule type" value="Genomic_DNA"/>
</dbReference>
<protein>
    <recommendedName>
        <fullName evidence="3">MmcQ/YjbR family DNA-binding protein</fullName>
    </recommendedName>
</protein>
<dbReference type="Proteomes" id="UP000016033">
    <property type="component" value="Unassembled WGS sequence"/>
</dbReference>
<proteinExistence type="predicted"/>
<reference evidence="1 2" key="1">
    <citation type="journal article" date="2013" name="Genome Announc.">
        <title>Whole-genome sequences of five oyster-associated bacteria show potential for crude oil hydrocarbon degradation.</title>
        <authorList>
            <person name="Chauhan A."/>
            <person name="Green S."/>
            <person name="Pathak A."/>
            <person name="Thomas J."/>
            <person name="Venkatramanan R."/>
        </authorList>
    </citation>
    <scope>NUCLEOTIDE SEQUENCE [LARGE SCALE GENOMIC DNA]</scope>
    <source>
        <strain evidence="1 2">MF109</strain>
    </source>
</reference>
<name>T5KBB1_MICMQ</name>
<comment type="caution">
    <text evidence="1">The sequence shown here is derived from an EMBL/GenBank/DDBJ whole genome shotgun (WGS) entry which is preliminary data.</text>
</comment>
<accession>T5KBB1</accession>
<dbReference type="PATRIC" id="fig|1333857.3.peg.3834"/>
<evidence type="ECO:0000313" key="1">
    <source>
        <dbReference type="EMBL" id="EQM72817.1"/>
    </source>
</evidence>
<sequence length="147" mass="16076">MATGAREDDGEMVSIEDVRAFALALPGAEESVSGHTGEAAWRLKSGQFAWLRGPSATDLRELAELGREWPAGTVLAVRVADLEEKEALLAAEPDVLFTIPHFDGYPGLLVRLDAVDRARIEEIITDAWLVRAPSRVAKKWLAERGLE</sequence>
<evidence type="ECO:0008006" key="3">
    <source>
        <dbReference type="Google" id="ProtNLM"/>
    </source>
</evidence>